<protein>
    <submittedName>
        <fullName evidence="4">Putative PEP-CTERM system TPR-repeat lipoprotein</fullName>
    </submittedName>
</protein>
<feature type="repeat" description="TPR" evidence="3">
    <location>
        <begin position="41"/>
        <end position="74"/>
    </location>
</feature>
<proteinExistence type="predicted"/>
<dbReference type="Proteomes" id="UP000591735">
    <property type="component" value="Unassembled WGS sequence"/>
</dbReference>
<dbReference type="PANTHER" id="PTHR45586:SF14">
    <property type="entry name" value="TETRATRICOPEPTIDE TPR_2 REPEAT PROTEIN"/>
    <property type="match status" value="1"/>
</dbReference>
<dbReference type="InterPro" id="IPR011990">
    <property type="entry name" value="TPR-like_helical_dom_sf"/>
</dbReference>
<evidence type="ECO:0000256" key="3">
    <source>
        <dbReference type="PROSITE-ProRule" id="PRU00339"/>
    </source>
</evidence>
<dbReference type="PROSITE" id="PS50005">
    <property type="entry name" value="TPR"/>
    <property type="match status" value="1"/>
</dbReference>
<gene>
    <name evidence="4" type="ORF">HNR38_001159</name>
</gene>
<name>A0A840UIN3_9GAMM</name>
<keyword evidence="5" id="KW-1185">Reference proteome</keyword>
<sequence>MKTGNTSRKPFITSALLIGTLLLPIPVLTGCSNDKNTSDEAASHITRADTYIEQKQYRSAMLELRNALQTDPGNAQHVVKLANLYLTIGTPRQASELLEPWLEEHTQTVALPLAQAYVDQRKHLSARETLDRFTPETAGDQLSASLIRAEAARIAGNRGEALSLFSGLVDSHPSNPDAIAGLVQTYVDLGRTREAIAVADDWMARNRPLPEVGYWKGMAQYRQNELELSAQTLTEAASNLPTADVFLPVRRDVLTLLSRVLTEQGKTTDAQVYNKILAENQNTEVREQSEAAIAALREGKVEEAKSVLRDMLKVNPDSREAALMLGALTTDTGEVEEGARLLTENLDPETTPTPFLRAAAMAQIDTGDRVQALETLERAMEARPNDNDIAAMHGVLALTLEDQQEAGIISLSKVLDRQPDRTRLRLALAQHYIGQNQPEQALAQLRRAFASRPDDWETTAAYLELLLDHGEQKEAAETRDALINGYADAPTALYLASVVDARLGNLESARQRLEALVEKQPDFQRPRLLLARLHAQAGNTGSAIDQLLEAARLAPNNIQPLQEAGRLYAQNHSPQEVLQWLDDIASDNDQLARNADLLSTLVHVGLGNFSDAHEQLAPWIDSDAPDVRRTRLELLVTETRAALSENRYPDARAKAAEAISLAPDNLQLALLPAGISQAGENYDQALTEIDAVEQTFGETPRTILARASILESREGATAAYDYLARQWQQRNDGALAPTLLQLTSGQSDPKREALTREWLDRQPDSPAAHMARADWLLGNGQEELAAVHYESVLKFRPANTAALNNLAWLLRESDTDRALTLSRRAMENAPNSPAVLDTHGWILHLAGQHSEAVSVLENASRLAPESQEILGHLETARRAM</sequence>
<evidence type="ECO:0000313" key="5">
    <source>
        <dbReference type="Proteomes" id="UP000591735"/>
    </source>
</evidence>
<dbReference type="AlphaFoldDB" id="A0A840UIN3"/>
<dbReference type="RefSeq" id="WP_183700690.1">
    <property type="nucleotide sequence ID" value="NZ_JACHFE010000002.1"/>
</dbReference>
<comment type="caution">
    <text evidence="4">The sequence shown here is derived from an EMBL/GenBank/DDBJ whole genome shotgun (WGS) entry which is preliminary data.</text>
</comment>
<evidence type="ECO:0000256" key="1">
    <source>
        <dbReference type="ARBA" id="ARBA00022737"/>
    </source>
</evidence>
<evidence type="ECO:0000313" key="4">
    <source>
        <dbReference type="EMBL" id="MBB5320687.1"/>
    </source>
</evidence>
<dbReference type="Gene3D" id="1.25.40.10">
    <property type="entry name" value="Tetratricopeptide repeat domain"/>
    <property type="match status" value="4"/>
</dbReference>
<dbReference type="InterPro" id="IPR051012">
    <property type="entry name" value="CellSynth/LPSAsmb/PSIAsmb"/>
</dbReference>
<keyword evidence="4" id="KW-0449">Lipoprotein</keyword>
<dbReference type="Pfam" id="PF13429">
    <property type="entry name" value="TPR_15"/>
    <property type="match status" value="1"/>
</dbReference>
<dbReference type="Pfam" id="PF14559">
    <property type="entry name" value="TPR_19"/>
    <property type="match status" value="2"/>
</dbReference>
<dbReference type="Pfam" id="PF13432">
    <property type="entry name" value="TPR_16"/>
    <property type="match status" value="1"/>
</dbReference>
<accession>A0A840UIN3</accession>
<keyword evidence="1" id="KW-0677">Repeat</keyword>
<dbReference type="InterPro" id="IPR019734">
    <property type="entry name" value="TPR_rpt"/>
</dbReference>
<reference evidence="4 5" key="1">
    <citation type="submission" date="2020-08" db="EMBL/GenBank/DDBJ databases">
        <title>Genomic Encyclopedia of Type Strains, Phase IV (KMG-IV): sequencing the most valuable type-strain genomes for metagenomic binning, comparative biology and taxonomic classification.</title>
        <authorList>
            <person name="Goeker M."/>
        </authorList>
    </citation>
    <scope>NUCLEOTIDE SEQUENCE [LARGE SCALE GENOMIC DNA]</scope>
    <source>
        <strain evidence="4 5">DSM 22359</strain>
    </source>
</reference>
<dbReference type="PANTHER" id="PTHR45586">
    <property type="entry name" value="TPR REPEAT-CONTAINING PROTEIN PA4667"/>
    <property type="match status" value="1"/>
</dbReference>
<dbReference type="EMBL" id="JACHFE010000002">
    <property type="protein sequence ID" value="MBB5320687.1"/>
    <property type="molecule type" value="Genomic_DNA"/>
</dbReference>
<dbReference type="PROSITE" id="PS51257">
    <property type="entry name" value="PROKAR_LIPOPROTEIN"/>
    <property type="match status" value="1"/>
</dbReference>
<dbReference type="SUPFAM" id="SSF48452">
    <property type="entry name" value="TPR-like"/>
    <property type="match status" value="3"/>
</dbReference>
<keyword evidence="2 3" id="KW-0802">TPR repeat</keyword>
<dbReference type="SMART" id="SM00028">
    <property type="entry name" value="TPR"/>
    <property type="match status" value="8"/>
</dbReference>
<organism evidence="4 5">
    <name type="scientific">Marinobacter oulmenensis</name>
    <dbReference type="NCBI Taxonomy" id="643747"/>
    <lineage>
        <taxon>Bacteria</taxon>
        <taxon>Pseudomonadati</taxon>
        <taxon>Pseudomonadota</taxon>
        <taxon>Gammaproteobacteria</taxon>
        <taxon>Pseudomonadales</taxon>
        <taxon>Marinobacteraceae</taxon>
        <taxon>Marinobacter</taxon>
    </lineage>
</organism>
<evidence type="ECO:0000256" key="2">
    <source>
        <dbReference type="ARBA" id="ARBA00022803"/>
    </source>
</evidence>